<sequence>MANCRFIDRLGVTEQEFLQETKGEYNTSFFHIYTKGDFDTDLSQISQTDRGTFIHEYIHYWQNIATLWGLSTSIFCYDCMQKLIEEFKTLDEITLPYSITYSESMKCRRDIFNIGYGETNDNLFVNKKIDPAHRIQIKFGIHSIGERTIPTVSLIIVFNDGITYDIALGAHIIKESMAALYQSLVDPTAGHDDMPYNIVRMLCLHNYPSLYDNKKLLICCCHASLFSMTPGNTLINLLSKAEKEKISDGMQLFCEYINESSISAGGKDDISILDFFDGMANRFLMKLDKNLRSELDYIKTVLNRVLLSNKMLPLLTVLYEEPSDTISIDNLNSIIRWLGIPFVHSLTQGHYFPSTTKKVDDPNTDVSEDASMDVLELIALEAMFKFLTKECPFRCCPLYGMMCRDSSYSKPECFETPWFGDDCVFTLVSESLNLKDKNIHW</sequence>
<evidence type="ECO:0000313" key="2">
    <source>
        <dbReference type="Proteomes" id="UP000284604"/>
    </source>
</evidence>
<accession>A0A415PYF2</accession>
<dbReference type="AlphaFoldDB" id="A0A415PYF2"/>
<organism evidence="1 2">
    <name type="scientific">Bacteroides stercoris</name>
    <dbReference type="NCBI Taxonomy" id="46506"/>
    <lineage>
        <taxon>Bacteria</taxon>
        <taxon>Pseudomonadati</taxon>
        <taxon>Bacteroidota</taxon>
        <taxon>Bacteroidia</taxon>
        <taxon>Bacteroidales</taxon>
        <taxon>Bacteroidaceae</taxon>
        <taxon>Bacteroides</taxon>
    </lineage>
</organism>
<reference evidence="1 2" key="1">
    <citation type="submission" date="2018-08" db="EMBL/GenBank/DDBJ databases">
        <title>A genome reference for cultivated species of the human gut microbiota.</title>
        <authorList>
            <person name="Zou Y."/>
            <person name="Xue W."/>
            <person name="Luo G."/>
        </authorList>
    </citation>
    <scope>NUCLEOTIDE SEQUENCE [LARGE SCALE GENOMIC DNA]</scope>
    <source>
        <strain evidence="1 2">AF35-20</strain>
    </source>
</reference>
<gene>
    <name evidence="1" type="ORF">DWZ78_04350</name>
</gene>
<dbReference type="RefSeq" id="WP_118399492.1">
    <property type="nucleotide sequence ID" value="NZ_QRPN01000003.1"/>
</dbReference>
<protein>
    <submittedName>
        <fullName evidence="1">Uncharacterized protein</fullName>
    </submittedName>
</protein>
<dbReference type="Proteomes" id="UP000284604">
    <property type="component" value="Unassembled WGS sequence"/>
</dbReference>
<proteinExistence type="predicted"/>
<name>A0A415PYF2_BACSE</name>
<comment type="caution">
    <text evidence="1">The sequence shown here is derived from an EMBL/GenBank/DDBJ whole genome shotgun (WGS) entry which is preliminary data.</text>
</comment>
<dbReference type="EMBL" id="QRPN01000003">
    <property type="protein sequence ID" value="RHM21154.1"/>
    <property type="molecule type" value="Genomic_DNA"/>
</dbReference>
<evidence type="ECO:0000313" key="1">
    <source>
        <dbReference type="EMBL" id="RHM21154.1"/>
    </source>
</evidence>